<dbReference type="InterPro" id="IPR000873">
    <property type="entry name" value="AMP-dep_synth/lig_dom"/>
</dbReference>
<organism evidence="4 5">
    <name type="scientific">Xylaria bambusicola</name>
    <dbReference type="NCBI Taxonomy" id="326684"/>
    <lineage>
        <taxon>Eukaryota</taxon>
        <taxon>Fungi</taxon>
        <taxon>Dikarya</taxon>
        <taxon>Ascomycota</taxon>
        <taxon>Pezizomycotina</taxon>
        <taxon>Sordariomycetes</taxon>
        <taxon>Xylariomycetidae</taxon>
        <taxon>Xylariales</taxon>
        <taxon>Xylariaceae</taxon>
        <taxon>Xylaria</taxon>
    </lineage>
</organism>
<dbReference type="InterPro" id="IPR009081">
    <property type="entry name" value="PP-bd_ACP"/>
</dbReference>
<name>A0AAN7Z0G9_9PEZI</name>
<reference evidence="4 5" key="1">
    <citation type="submission" date="2023-10" db="EMBL/GenBank/DDBJ databases">
        <title>Draft genome sequence of Xylaria bambusicola isolate GMP-LS, the root and basal stem rot pathogen of sugarcane in Indonesia.</title>
        <authorList>
            <person name="Selvaraj P."/>
            <person name="Muralishankar V."/>
            <person name="Muruganantham S."/>
            <person name="Sp S."/>
            <person name="Haryani S."/>
            <person name="Lau K.J.X."/>
            <person name="Naqvi N.I."/>
        </authorList>
    </citation>
    <scope>NUCLEOTIDE SEQUENCE [LARGE SCALE GENOMIC DNA]</scope>
    <source>
        <strain evidence="4">GMP-LS</strain>
    </source>
</reference>
<dbReference type="PROSITE" id="PS00012">
    <property type="entry name" value="PHOSPHOPANTETHEINE"/>
    <property type="match status" value="1"/>
</dbReference>
<evidence type="ECO:0000259" key="3">
    <source>
        <dbReference type="PROSITE" id="PS50075"/>
    </source>
</evidence>
<sequence>MAVSTASAQYGQRLLPHIIDDVASKDPQRTILLTARSTDPRDGWAPMTFGDYANAINHCARHIVDRYGEAPEGTFPTIAYIGPQDARYLIIVMATVKSGYQALFISPRNSQQAQLDLFEAVNCEILWYAEPFSQTVKPWLQERKMQTLQVSSLQQWFPTEQVPHFPYSKTFEQAEWEPFCVMHTSGSTGLPKPVGMMAISDAAQGLGEWQGSKFWMTECQQRIKGLFIPMPLFHAAALYTFFNISVYRDVTSILSIAEKPLSVDLVLECMENVKFEATFLPPSILEDASHSENSMSKLSNLEMIIFGGVEKRCSVKSKKLRVNRFGTFPAYFHDNHESWAYFKFNSEIFGADWRPYHDDAYELVIVRKDKKPGWQGFFYTFPELDEYSTKDLYKRHPTLPDFWIYYGRADNVIVFSNGEKLNPITIEQIVQDHPNVAEALVVGSNKFQASLLVEPVKYPEGDDDRRKFIDSIWPLVEKANSETVAHGHINRELITLASPSKPFLRSGKNTVQRAGTIRLYEEEIEKLYEEVQNGSRLPMVTFDMSSEESLTTSVLQLFKTLSHKTDIEPDTDFFAAGVDSLQVMNASRLLQDSLGVDSSVLGARLIYRNPTPRRLAQYILHKTTSNGVVNGLNGHKEEDHDLRVAKALHEKYTKDLVLGKAGRPVAASENQTIILTGSTGGLGSYLLDQLIRNPAVKRVVCLNRAEDGGARQQEKQSKERGFMWEAEHSSKVAHFHADLSKDMLGLSQEVYETLLKEAHRIIHNAWPVNFNISTETFEPQLQGVRNLANFAATAEHRVAVVFISSIGTVHQWDTKQGPVPEERLADWTLPSNGYGFSKMIGSLILDDAAAVGKFLVSSIRVGQIAGPEAEAGIWNKTEWFPSIIASSLYMGVLPRDLGSSNRIDWVPVERVARLVLDIAGAAHGKRTEAREVDGYFHAINASATTWEQIAPSVQQYYGSRIQQMVSWQEWVDRLENSSSTAETEIGSNPGLKLVETYRRMAVGAAPVTLDLRRTSEISKAMAEAPMISAQLMAQWCRQWNF</sequence>
<dbReference type="EMBL" id="JAWHQM010000025">
    <property type="protein sequence ID" value="KAK5632480.1"/>
    <property type="molecule type" value="Genomic_DNA"/>
</dbReference>
<dbReference type="InterPro" id="IPR020845">
    <property type="entry name" value="AMP-binding_CS"/>
</dbReference>
<evidence type="ECO:0000313" key="4">
    <source>
        <dbReference type="EMBL" id="KAK5632480.1"/>
    </source>
</evidence>
<dbReference type="PROSITE" id="PS00455">
    <property type="entry name" value="AMP_BINDING"/>
    <property type="match status" value="1"/>
</dbReference>
<dbReference type="Pfam" id="PF00550">
    <property type="entry name" value="PP-binding"/>
    <property type="match status" value="1"/>
</dbReference>
<dbReference type="Pfam" id="PF23562">
    <property type="entry name" value="AMP-binding_C_3"/>
    <property type="match status" value="1"/>
</dbReference>
<dbReference type="Pfam" id="PF00501">
    <property type="entry name" value="AMP-binding"/>
    <property type="match status" value="1"/>
</dbReference>
<evidence type="ECO:0000313" key="5">
    <source>
        <dbReference type="Proteomes" id="UP001305414"/>
    </source>
</evidence>
<dbReference type="Pfam" id="PF07993">
    <property type="entry name" value="NAD_binding_4"/>
    <property type="match status" value="1"/>
</dbReference>
<evidence type="ECO:0000256" key="1">
    <source>
        <dbReference type="ARBA" id="ARBA00022450"/>
    </source>
</evidence>
<dbReference type="InterPro" id="IPR036291">
    <property type="entry name" value="NAD(P)-bd_dom_sf"/>
</dbReference>
<keyword evidence="2" id="KW-0597">Phosphoprotein</keyword>
<dbReference type="Gene3D" id="3.40.50.720">
    <property type="entry name" value="NAD(P)-binding Rossmann-like Domain"/>
    <property type="match status" value="1"/>
</dbReference>
<dbReference type="SUPFAM" id="SSF51735">
    <property type="entry name" value="NAD(P)-binding Rossmann-fold domains"/>
    <property type="match status" value="1"/>
</dbReference>
<feature type="domain" description="Carrier" evidence="3">
    <location>
        <begin position="544"/>
        <end position="623"/>
    </location>
</feature>
<keyword evidence="5" id="KW-1185">Reference proteome</keyword>
<accession>A0AAN7Z0G9</accession>
<dbReference type="InterPro" id="IPR036736">
    <property type="entry name" value="ACP-like_sf"/>
</dbReference>
<dbReference type="Proteomes" id="UP001305414">
    <property type="component" value="Unassembled WGS sequence"/>
</dbReference>
<dbReference type="PROSITE" id="PS50075">
    <property type="entry name" value="CARRIER"/>
    <property type="match status" value="1"/>
</dbReference>
<gene>
    <name evidence="4" type="ORF">RRF57_008194</name>
</gene>
<dbReference type="SMART" id="SM00823">
    <property type="entry name" value="PKS_PP"/>
    <property type="match status" value="1"/>
</dbReference>
<dbReference type="AlphaFoldDB" id="A0AAN7Z0G9"/>
<dbReference type="Gene3D" id="3.40.50.12780">
    <property type="entry name" value="N-terminal domain of ligase-like"/>
    <property type="match status" value="1"/>
</dbReference>
<dbReference type="SUPFAM" id="SSF47336">
    <property type="entry name" value="ACP-like"/>
    <property type="match status" value="1"/>
</dbReference>
<dbReference type="InterPro" id="IPR051414">
    <property type="entry name" value="Adenylate-forming_Reductase"/>
</dbReference>
<protein>
    <recommendedName>
        <fullName evidence="3">Carrier domain-containing protein</fullName>
    </recommendedName>
</protein>
<dbReference type="InterPro" id="IPR006162">
    <property type="entry name" value="Ppantetheine_attach_site"/>
</dbReference>
<dbReference type="PANTHER" id="PTHR43439:SF2">
    <property type="entry name" value="ENZYME, PUTATIVE (JCVI)-RELATED"/>
    <property type="match status" value="1"/>
</dbReference>
<keyword evidence="1" id="KW-0596">Phosphopantetheine</keyword>
<dbReference type="InterPro" id="IPR020806">
    <property type="entry name" value="PKS_PP-bd"/>
</dbReference>
<dbReference type="InterPro" id="IPR042099">
    <property type="entry name" value="ANL_N_sf"/>
</dbReference>
<proteinExistence type="predicted"/>
<dbReference type="PANTHER" id="PTHR43439">
    <property type="entry name" value="PHENYLACETATE-COENZYME A LIGASE"/>
    <property type="match status" value="1"/>
</dbReference>
<comment type="caution">
    <text evidence="4">The sequence shown here is derived from an EMBL/GenBank/DDBJ whole genome shotgun (WGS) entry which is preliminary data.</text>
</comment>
<dbReference type="InterPro" id="IPR013120">
    <property type="entry name" value="FAR_NAD-bd"/>
</dbReference>
<dbReference type="GO" id="GO:0031177">
    <property type="term" value="F:phosphopantetheine binding"/>
    <property type="evidence" value="ECO:0007669"/>
    <property type="project" value="InterPro"/>
</dbReference>
<evidence type="ECO:0000256" key="2">
    <source>
        <dbReference type="ARBA" id="ARBA00022553"/>
    </source>
</evidence>
<dbReference type="SUPFAM" id="SSF56801">
    <property type="entry name" value="Acetyl-CoA synthetase-like"/>
    <property type="match status" value="1"/>
</dbReference>
<dbReference type="Gene3D" id="1.10.1200.10">
    <property type="entry name" value="ACP-like"/>
    <property type="match status" value="1"/>
</dbReference>